<reference evidence="1" key="1">
    <citation type="submission" date="2020-05" db="EMBL/GenBank/DDBJ databases">
        <title>Mycena genomes resolve the evolution of fungal bioluminescence.</title>
        <authorList>
            <person name="Tsai I.J."/>
        </authorList>
    </citation>
    <scope>NUCLEOTIDE SEQUENCE</scope>
    <source>
        <strain evidence="1">CCC161011</strain>
    </source>
</reference>
<accession>A0A8H6XNM4</accession>
<evidence type="ECO:0000313" key="2">
    <source>
        <dbReference type="Proteomes" id="UP000620124"/>
    </source>
</evidence>
<evidence type="ECO:0000313" key="1">
    <source>
        <dbReference type="EMBL" id="KAF7345093.1"/>
    </source>
</evidence>
<dbReference type="EMBL" id="JACAZI010000014">
    <property type="protein sequence ID" value="KAF7345093.1"/>
    <property type="molecule type" value="Genomic_DNA"/>
</dbReference>
<name>A0A8H6XNM4_9AGAR</name>
<dbReference type="AlphaFoldDB" id="A0A8H6XNM4"/>
<organism evidence="1 2">
    <name type="scientific">Mycena venus</name>
    <dbReference type="NCBI Taxonomy" id="2733690"/>
    <lineage>
        <taxon>Eukaryota</taxon>
        <taxon>Fungi</taxon>
        <taxon>Dikarya</taxon>
        <taxon>Basidiomycota</taxon>
        <taxon>Agaricomycotina</taxon>
        <taxon>Agaricomycetes</taxon>
        <taxon>Agaricomycetidae</taxon>
        <taxon>Agaricales</taxon>
        <taxon>Marasmiineae</taxon>
        <taxon>Mycenaceae</taxon>
        <taxon>Mycena</taxon>
    </lineage>
</organism>
<sequence>MHPFLTETSGPRCPYASHECVQYMVGNSTSHTGPVGRLPAVKILAIWLHCARDYPLSIGLLDGLNFGVSRVLGRYTKQLKNLVIQVLDEIGSLSGIRPFPCSETLTLTNFPSDDRDYSPIRLAQVVGILCNCLNLVECTLKTVSTCADEETTEILVLPRLLTLRLDENAFKVILDHLSLPVEQTLSFPPFNDSSIVLTRFLERSSSVLRMLTLSDDKYRSIRV</sequence>
<proteinExistence type="predicted"/>
<keyword evidence="2" id="KW-1185">Reference proteome</keyword>
<gene>
    <name evidence="1" type="ORF">MVEN_01672900</name>
</gene>
<dbReference type="Proteomes" id="UP000620124">
    <property type="component" value="Unassembled WGS sequence"/>
</dbReference>
<protein>
    <submittedName>
        <fullName evidence="1">Uncharacterized protein</fullName>
    </submittedName>
</protein>
<comment type="caution">
    <text evidence="1">The sequence shown here is derived from an EMBL/GenBank/DDBJ whole genome shotgun (WGS) entry which is preliminary data.</text>
</comment>